<comment type="subunit">
    <text evidence="6">Forms a complex with KhpA.</text>
</comment>
<evidence type="ECO:0000256" key="7">
    <source>
        <dbReference type="SAM" id="MobiDB-lite"/>
    </source>
</evidence>
<gene>
    <name evidence="6" type="primary">khpB</name>
    <name evidence="6" type="synonym">eloR</name>
    <name evidence="9" type="ORF">SAMN04489868_1525</name>
</gene>
<dbReference type="GO" id="GO:0009252">
    <property type="term" value="P:peptidoglycan biosynthetic process"/>
    <property type="evidence" value="ECO:0007669"/>
    <property type="project" value="UniProtKB-UniRule"/>
</dbReference>
<dbReference type="Pfam" id="PF01424">
    <property type="entry name" value="R3H"/>
    <property type="match status" value="1"/>
</dbReference>
<evidence type="ECO:0000256" key="1">
    <source>
        <dbReference type="ARBA" id="ARBA00022490"/>
    </source>
</evidence>
<dbReference type="InterPro" id="IPR039247">
    <property type="entry name" value="KhpB"/>
</dbReference>
<reference evidence="9 10" key="1">
    <citation type="submission" date="2016-10" db="EMBL/GenBank/DDBJ databases">
        <authorList>
            <person name="de Groot N.N."/>
        </authorList>
    </citation>
    <scope>NUCLEOTIDE SEQUENCE [LARGE SCALE GENOMIC DNA]</scope>
    <source>
        <strain evidence="9 10">DSM 27630</strain>
    </source>
</reference>
<dbReference type="Pfam" id="PF13083">
    <property type="entry name" value="KH_KhpA-B"/>
    <property type="match status" value="1"/>
</dbReference>
<dbReference type="InterPro" id="IPR001374">
    <property type="entry name" value="R3H_dom"/>
</dbReference>
<dbReference type="GO" id="GO:0005737">
    <property type="term" value="C:cytoplasm"/>
    <property type="evidence" value="ECO:0007669"/>
    <property type="project" value="UniProtKB-SubCell"/>
</dbReference>
<evidence type="ECO:0000259" key="8">
    <source>
        <dbReference type="PROSITE" id="PS51061"/>
    </source>
</evidence>
<dbReference type="GO" id="GO:0071555">
    <property type="term" value="P:cell wall organization"/>
    <property type="evidence" value="ECO:0007669"/>
    <property type="project" value="UniProtKB-KW"/>
</dbReference>
<dbReference type="InterPro" id="IPR038008">
    <property type="entry name" value="Jag_KH"/>
</dbReference>
<comment type="caution">
    <text evidence="6">Lacks conserved residue(s) required for the propagation of feature annotation.</text>
</comment>
<proteinExistence type="inferred from homology"/>
<evidence type="ECO:0000256" key="2">
    <source>
        <dbReference type="ARBA" id="ARBA00022884"/>
    </source>
</evidence>
<organism evidence="9 10">
    <name type="scientific">Pisciglobus halotolerans</name>
    <dbReference type="NCBI Taxonomy" id="745365"/>
    <lineage>
        <taxon>Bacteria</taxon>
        <taxon>Bacillati</taxon>
        <taxon>Bacillota</taxon>
        <taxon>Bacilli</taxon>
        <taxon>Lactobacillales</taxon>
        <taxon>Carnobacteriaceae</taxon>
    </lineage>
</organism>
<dbReference type="InterPro" id="IPR032782">
    <property type="entry name" value="KhpB_N"/>
</dbReference>
<name>A0A1I3DTF2_9LACT</name>
<keyword evidence="1 6" id="KW-0963">Cytoplasm</keyword>
<dbReference type="Gene3D" id="3.30.300.20">
    <property type="match status" value="1"/>
</dbReference>
<dbReference type="AlphaFoldDB" id="A0A1I3DTF2"/>
<comment type="subcellular location">
    <subcellularLocation>
        <location evidence="6">Cytoplasm</location>
    </subcellularLocation>
</comment>
<comment type="domain">
    <text evidence="6">Has an N-terminal Jag-N domain and 2 RNA-binding domains (KH and R3H).</text>
</comment>
<dbReference type="GO" id="GO:0008360">
    <property type="term" value="P:regulation of cell shape"/>
    <property type="evidence" value="ECO:0007669"/>
    <property type="project" value="UniProtKB-KW"/>
</dbReference>
<dbReference type="InterPro" id="IPR036867">
    <property type="entry name" value="R3H_dom_sf"/>
</dbReference>
<dbReference type="Pfam" id="PF14804">
    <property type="entry name" value="Jag_N"/>
    <property type="match status" value="1"/>
</dbReference>
<feature type="domain" description="R3H" evidence="8">
    <location>
        <begin position="199"/>
        <end position="265"/>
    </location>
</feature>
<comment type="function">
    <text evidence="6">A probable RNA chaperone. Forms a complex with KhpA which binds to cellular RNA and controls its expression. Plays a role in peptidoglycan (PG) homeostasis and cell length regulation.</text>
</comment>
<dbReference type="CDD" id="cd02414">
    <property type="entry name" value="KH-II_Jag"/>
    <property type="match status" value="1"/>
</dbReference>
<dbReference type="CDD" id="cd02644">
    <property type="entry name" value="R3H_jag"/>
    <property type="match status" value="1"/>
</dbReference>
<dbReference type="SUPFAM" id="SSF82708">
    <property type="entry name" value="R3H domain"/>
    <property type="match status" value="1"/>
</dbReference>
<dbReference type="NCBIfam" id="NF041568">
    <property type="entry name" value="Jag_EloR"/>
    <property type="match status" value="1"/>
</dbReference>
<dbReference type="SMART" id="SM00393">
    <property type="entry name" value="R3H"/>
    <property type="match status" value="1"/>
</dbReference>
<dbReference type="Proteomes" id="UP000198668">
    <property type="component" value="Unassembled WGS sequence"/>
</dbReference>
<sequence>MDRYTAKAPTVEEAINKGLRALGIGKEEASIEIIEEGKKGFLGIGQKDAIVRVRSRVAEKLPEDVFHEPESEPNKDKEEPLAGEASVDSTSQQAVEEEITTEEAAEEEQKGSSKNDEQAIAYVADYLTNVATKLAGKATVEAERQHKQVIFHIQSEKAGVIIGKHGKVLNALQSLAQVLLHRYGKTKMVAIVNAGDYRERREEILRKLAERTASQVRQTNQPVFLEPMPAFERKIIHFYLSENEWVATHSEGKEPHRYLVVEPTDKQI</sequence>
<accession>A0A1I3DTF2</accession>
<dbReference type="InterPro" id="IPR038247">
    <property type="entry name" value="Jag_N_dom_sf"/>
</dbReference>
<evidence type="ECO:0000256" key="4">
    <source>
        <dbReference type="ARBA" id="ARBA00023186"/>
    </source>
</evidence>
<keyword evidence="4 6" id="KW-0143">Chaperone</keyword>
<feature type="region of interest" description="Disordered" evidence="7">
    <location>
        <begin position="61"/>
        <end position="95"/>
    </location>
</feature>
<feature type="compositionally biased region" description="Basic and acidic residues" evidence="7">
    <location>
        <begin position="61"/>
        <end position="80"/>
    </location>
</feature>
<dbReference type="GO" id="GO:0003723">
    <property type="term" value="F:RNA binding"/>
    <property type="evidence" value="ECO:0007669"/>
    <property type="project" value="UniProtKB-UniRule"/>
</dbReference>
<keyword evidence="2 6" id="KW-0694">RNA-binding</keyword>
<dbReference type="RefSeq" id="WP_092093680.1">
    <property type="nucleotide sequence ID" value="NZ_FOQE01000052.1"/>
</dbReference>
<dbReference type="Gene3D" id="3.30.30.80">
    <property type="entry name" value="probable RNA-binding protein from clostridium symbiosum atcc 14940"/>
    <property type="match status" value="1"/>
</dbReference>
<evidence type="ECO:0000313" key="9">
    <source>
        <dbReference type="EMBL" id="SFH89975.1"/>
    </source>
</evidence>
<dbReference type="InterPro" id="IPR015946">
    <property type="entry name" value="KH_dom-like_a/b"/>
</dbReference>
<dbReference type="EMBL" id="FOQE01000052">
    <property type="protein sequence ID" value="SFH89975.1"/>
    <property type="molecule type" value="Genomic_DNA"/>
</dbReference>
<keyword evidence="10" id="KW-1185">Reference proteome</keyword>
<dbReference type="PROSITE" id="PS51061">
    <property type="entry name" value="R3H"/>
    <property type="match status" value="1"/>
</dbReference>
<evidence type="ECO:0000256" key="6">
    <source>
        <dbReference type="HAMAP-Rule" id="MF_00867"/>
    </source>
</evidence>
<comment type="similarity">
    <text evidence="6">Belongs to the KhpB RNA-binding protein family.</text>
</comment>
<dbReference type="HAMAP" id="MF_00867">
    <property type="entry name" value="KhpB"/>
    <property type="match status" value="1"/>
</dbReference>
<dbReference type="PANTHER" id="PTHR35800:SF1">
    <property type="entry name" value="RNA-BINDING PROTEIN KHPB"/>
    <property type="match status" value="1"/>
</dbReference>
<evidence type="ECO:0000256" key="5">
    <source>
        <dbReference type="ARBA" id="ARBA00023316"/>
    </source>
</evidence>
<keyword evidence="3 6" id="KW-0133">Cell shape</keyword>
<keyword evidence="5 6" id="KW-0961">Cell wall biogenesis/degradation</keyword>
<dbReference type="PANTHER" id="PTHR35800">
    <property type="entry name" value="PROTEIN JAG"/>
    <property type="match status" value="1"/>
</dbReference>
<dbReference type="InterPro" id="IPR034079">
    <property type="entry name" value="R3H_KhpB"/>
</dbReference>
<dbReference type="Gene3D" id="3.30.1370.50">
    <property type="entry name" value="R3H-like domain"/>
    <property type="match status" value="1"/>
</dbReference>
<protein>
    <recommendedName>
        <fullName evidence="6">RNA-binding protein KhpB</fullName>
    </recommendedName>
    <alternativeName>
        <fullName evidence="6">RNA-binding protein EloR</fullName>
    </alternativeName>
</protein>
<evidence type="ECO:0000313" key="10">
    <source>
        <dbReference type="Proteomes" id="UP000198668"/>
    </source>
</evidence>
<evidence type="ECO:0000256" key="3">
    <source>
        <dbReference type="ARBA" id="ARBA00022960"/>
    </source>
</evidence>
<dbReference type="OrthoDB" id="9794483at2"/>
<dbReference type="SMART" id="SM01245">
    <property type="entry name" value="Jag_N"/>
    <property type="match status" value="1"/>
</dbReference>